<dbReference type="InterPro" id="IPR044587">
    <property type="entry name" value="HSP21-like"/>
</dbReference>
<accession>A0A6A3C0F6</accession>
<gene>
    <name evidence="5" type="ORF">F3Y22_tig00016683pilonHSYRG00007</name>
</gene>
<sequence>MVGSSHDTLLHVRVKFPRKGTLHDSRLLTCRQFKQNPVKTHLMIRIFHHGASSDRTLRRTFKQWTHTCHFCLQSTMAVARLDLRNLQQRVSSSSSLLGHSLGERSVGGMVKRNQAFPQGGETGEAFGIGGTDKMTMLLPFLVIRQPGPDTITLMTRVKEQDDCYNLLYDMPGLTKENVKITIGDWVLNTKGEHKEEEDGGPDDDSWFARIYGYYNTSLVLPDDAKVDDIKTEGWCCFP</sequence>
<evidence type="ECO:0000313" key="5">
    <source>
        <dbReference type="EMBL" id="KAE8721148.1"/>
    </source>
</evidence>
<evidence type="ECO:0000256" key="3">
    <source>
        <dbReference type="RuleBase" id="RU003616"/>
    </source>
</evidence>
<keyword evidence="6" id="KW-1185">Reference proteome</keyword>
<evidence type="ECO:0000256" key="1">
    <source>
        <dbReference type="ARBA" id="ARBA00023016"/>
    </source>
</evidence>
<evidence type="ECO:0000259" key="4">
    <source>
        <dbReference type="PROSITE" id="PS01031"/>
    </source>
</evidence>
<organism evidence="5 6">
    <name type="scientific">Hibiscus syriacus</name>
    <name type="common">Rose of Sharon</name>
    <dbReference type="NCBI Taxonomy" id="106335"/>
    <lineage>
        <taxon>Eukaryota</taxon>
        <taxon>Viridiplantae</taxon>
        <taxon>Streptophyta</taxon>
        <taxon>Embryophyta</taxon>
        <taxon>Tracheophyta</taxon>
        <taxon>Spermatophyta</taxon>
        <taxon>Magnoliopsida</taxon>
        <taxon>eudicotyledons</taxon>
        <taxon>Gunneridae</taxon>
        <taxon>Pentapetalae</taxon>
        <taxon>rosids</taxon>
        <taxon>malvids</taxon>
        <taxon>Malvales</taxon>
        <taxon>Malvaceae</taxon>
        <taxon>Malvoideae</taxon>
        <taxon>Hibiscus</taxon>
    </lineage>
</organism>
<evidence type="ECO:0000313" key="6">
    <source>
        <dbReference type="Proteomes" id="UP000436088"/>
    </source>
</evidence>
<dbReference type="EMBL" id="VEPZ02000639">
    <property type="protein sequence ID" value="KAE8721148.1"/>
    <property type="molecule type" value="Genomic_DNA"/>
</dbReference>
<dbReference type="PANTHER" id="PTHR46733:SF3">
    <property type="entry name" value="26.5 KDA HEAT SHOCK PROTEIN, MITOCHONDRIAL"/>
    <property type="match status" value="1"/>
</dbReference>
<evidence type="ECO:0000256" key="2">
    <source>
        <dbReference type="PROSITE-ProRule" id="PRU00285"/>
    </source>
</evidence>
<keyword evidence="1" id="KW-0346">Stress response</keyword>
<dbReference type="InterPro" id="IPR002068">
    <property type="entry name" value="A-crystallin/Hsp20_dom"/>
</dbReference>
<dbReference type="GO" id="GO:0009408">
    <property type="term" value="P:response to heat"/>
    <property type="evidence" value="ECO:0007669"/>
    <property type="project" value="InterPro"/>
</dbReference>
<dbReference type="PROSITE" id="PS01031">
    <property type="entry name" value="SHSP"/>
    <property type="match status" value="1"/>
</dbReference>
<comment type="similarity">
    <text evidence="2 3">Belongs to the small heat shock protein (HSP20) family.</text>
</comment>
<proteinExistence type="inferred from homology"/>
<dbReference type="Gene3D" id="2.60.40.790">
    <property type="match status" value="1"/>
</dbReference>
<comment type="caution">
    <text evidence="5">The sequence shown here is derived from an EMBL/GenBank/DDBJ whole genome shotgun (WGS) entry which is preliminary data.</text>
</comment>
<name>A0A6A3C0F6_HIBSY</name>
<dbReference type="InterPro" id="IPR008978">
    <property type="entry name" value="HSP20-like_chaperone"/>
</dbReference>
<protein>
    <recommendedName>
        <fullName evidence="4">SHSP domain-containing protein</fullName>
    </recommendedName>
</protein>
<dbReference type="PANTHER" id="PTHR46733">
    <property type="entry name" value="26.5 KDA HEAT SHOCK PROTEIN, MITOCHONDRIAL"/>
    <property type="match status" value="1"/>
</dbReference>
<feature type="domain" description="SHSP" evidence="4">
    <location>
        <begin position="145"/>
        <end position="238"/>
    </location>
</feature>
<reference evidence="5" key="1">
    <citation type="submission" date="2019-09" db="EMBL/GenBank/DDBJ databases">
        <title>Draft genome information of white flower Hibiscus syriacus.</title>
        <authorList>
            <person name="Kim Y.-M."/>
        </authorList>
    </citation>
    <scope>NUCLEOTIDE SEQUENCE [LARGE SCALE GENOMIC DNA]</scope>
    <source>
        <strain evidence="5">YM2019G1</strain>
    </source>
</reference>
<dbReference type="CDD" id="cd06464">
    <property type="entry name" value="ACD_sHsps-like"/>
    <property type="match status" value="1"/>
</dbReference>
<dbReference type="Pfam" id="PF00011">
    <property type="entry name" value="HSP20"/>
    <property type="match status" value="1"/>
</dbReference>
<dbReference type="SUPFAM" id="SSF49764">
    <property type="entry name" value="HSP20-like chaperones"/>
    <property type="match status" value="1"/>
</dbReference>
<dbReference type="AlphaFoldDB" id="A0A6A3C0F6"/>
<dbReference type="Proteomes" id="UP000436088">
    <property type="component" value="Unassembled WGS sequence"/>
</dbReference>